<feature type="non-terminal residue" evidence="3">
    <location>
        <position position="132"/>
    </location>
</feature>
<keyword evidence="4" id="KW-1185">Reference proteome</keyword>
<gene>
    <name evidence="3" type="ORF">DY926_15705</name>
</gene>
<keyword evidence="1" id="KW-0489">Methyltransferase</keyword>
<comment type="caution">
    <text evidence="3">The sequence shown here is derived from an EMBL/GenBank/DDBJ whole genome shotgun (WGS) entry which is preliminary data.</text>
</comment>
<name>A0A371YWK2_9PROT</name>
<evidence type="ECO:0000256" key="1">
    <source>
        <dbReference type="PROSITE-ProRule" id="PRU00346"/>
    </source>
</evidence>
<dbReference type="InterPro" id="IPR037010">
    <property type="entry name" value="VitB12-dep_Met_synth_activ_sf"/>
</dbReference>
<keyword evidence="1" id="KW-0808">Transferase</keyword>
<organism evidence="3 4">
    <name type="scientific">Komagataeibacter melaceti</name>
    <dbReference type="NCBI Taxonomy" id="2766577"/>
    <lineage>
        <taxon>Bacteria</taxon>
        <taxon>Pseudomonadati</taxon>
        <taxon>Pseudomonadota</taxon>
        <taxon>Alphaproteobacteria</taxon>
        <taxon>Acetobacterales</taxon>
        <taxon>Acetobacteraceae</taxon>
        <taxon>Komagataeibacter</taxon>
    </lineage>
</organism>
<proteinExistence type="predicted"/>
<evidence type="ECO:0000259" key="2">
    <source>
        <dbReference type="PROSITE" id="PS50974"/>
    </source>
</evidence>
<feature type="non-terminal residue" evidence="3">
    <location>
        <position position="1"/>
    </location>
</feature>
<dbReference type="Proteomes" id="UP000262371">
    <property type="component" value="Unassembled WGS sequence"/>
</dbReference>
<dbReference type="EMBL" id="QUWV01000182">
    <property type="protein sequence ID" value="RFD18607.1"/>
    <property type="molecule type" value="Genomic_DNA"/>
</dbReference>
<evidence type="ECO:0000313" key="4">
    <source>
        <dbReference type="Proteomes" id="UP000262371"/>
    </source>
</evidence>
<sequence length="132" mass="15101">GKARRDNRTQDIEDAASRGFGPVDKVAARARRERLTADEPVLAPPFWGPRTLEATPEAVLPFLNERSLYQFQWGFRKQGRSLEDFMVWARQELRPVLRRMLALCAENDILHPRASYGYWKAAGEGNDLVLFG</sequence>
<dbReference type="GO" id="GO:0032259">
    <property type="term" value="P:methylation"/>
    <property type="evidence" value="ECO:0007669"/>
    <property type="project" value="UniProtKB-KW"/>
</dbReference>
<dbReference type="AlphaFoldDB" id="A0A371YWK2"/>
<dbReference type="SUPFAM" id="SSF56507">
    <property type="entry name" value="Methionine synthase activation domain-like"/>
    <property type="match status" value="1"/>
</dbReference>
<reference evidence="3 4" key="1">
    <citation type="submission" date="2018-08" db="EMBL/GenBank/DDBJ databases">
        <title>Komagataeibacter sp. AV 382.</title>
        <authorList>
            <person name="Skraban J."/>
            <person name="Trcek J."/>
        </authorList>
    </citation>
    <scope>NUCLEOTIDE SEQUENCE [LARGE SCALE GENOMIC DNA]</scope>
    <source>
        <strain evidence="3 4">AV 382</strain>
    </source>
</reference>
<evidence type="ECO:0000313" key="3">
    <source>
        <dbReference type="EMBL" id="RFD18607.1"/>
    </source>
</evidence>
<dbReference type="InterPro" id="IPR004223">
    <property type="entry name" value="VitB12-dep_Met_synth_activ_dom"/>
</dbReference>
<dbReference type="GO" id="GO:0008705">
    <property type="term" value="F:methionine synthase activity"/>
    <property type="evidence" value="ECO:0007669"/>
    <property type="project" value="InterPro"/>
</dbReference>
<feature type="domain" description="AdoMet activation" evidence="2">
    <location>
        <begin position="18"/>
        <end position="132"/>
    </location>
</feature>
<dbReference type="PROSITE" id="PS50974">
    <property type="entry name" value="ADOMET_ACTIVATION"/>
    <property type="match status" value="1"/>
</dbReference>
<accession>A0A371YWK2</accession>
<protein>
    <submittedName>
        <fullName evidence="3">Methionine synthase</fullName>
    </submittedName>
</protein>